<dbReference type="InterPro" id="IPR020234">
    <property type="entry name" value="Mite_allergen_group-7"/>
</dbReference>
<dbReference type="Proteomes" id="UP001353858">
    <property type="component" value="Unassembled WGS sequence"/>
</dbReference>
<reference evidence="2" key="1">
    <citation type="submission" date="2023-01" db="EMBL/GenBank/DDBJ databases">
        <title>Key to firefly adult light organ development and bioluminescence: homeobox transcription factors regulate luciferase expression and transportation to peroxisome.</title>
        <authorList>
            <person name="Fu X."/>
        </authorList>
    </citation>
    <scope>NUCLEOTIDE SEQUENCE [LARGE SCALE GENOMIC DNA]</scope>
</reference>
<gene>
    <name evidence="1" type="ORF">RN001_008879</name>
</gene>
<name>A0AAN7PB75_9COLE</name>
<evidence type="ECO:0000313" key="1">
    <source>
        <dbReference type="EMBL" id="KAK4880733.1"/>
    </source>
</evidence>
<evidence type="ECO:0000313" key="2">
    <source>
        <dbReference type="Proteomes" id="UP001353858"/>
    </source>
</evidence>
<accession>A0AAN7PB75</accession>
<sequence>MLNIRLPKERINELNTFIDKSLESLREALGKSTLDPLQLPSYNTSFISGTLYGNITLHKGYLAGISSVDRFGNVIIMYKYPMIRVHIPLELMGISATNLLNGTISSCNFLFDFIVNVKTISIFRNQFKVNELGQISISLGDRYSGFAVDILISVVKPLLVPIIKSTIEKQVGDALDSVIDLVGFAEEEYEPAEIQTNFTFEGKESLLKIKDVVQCARKGTTNDQEMLLNDYIDQTFEKAKVLILQLRLDPLHIVIPPNPDSQVKISKGVITGLSTILRKGSVSVSSKSRRVQVIVPIGFEKISFEFDYEIPISKGQIVGFVEGCVFQANIQVNLMYIRFKIDNFKIKNLGRVDVRLPGSAVGYTTGAVVKTLQPFWEPLLYVTIQEYVQKTLLKIFDEVNNTTCTLLGNCDVVLSAIF</sequence>
<keyword evidence="2" id="KW-1185">Reference proteome</keyword>
<dbReference type="Gene3D" id="3.15.10.50">
    <property type="match status" value="2"/>
</dbReference>
<proteinExistence type="predicted"/>
<organism evidence="1 2">
    <name type="scientific">Aquatica leii</name>
    <dbReference type="NCBI Taxonomy" id="1421715"/>
    <lineage>
        <taxon>Eukaryota</taxon>
        <taxon>Metazoa</taxon>
        <taxon>Ecdysozoa</taxon>
        <taxon>Arthropoda</taxon>
        <taxon>Hexapoda</taxon>
        <taxon>Insecta</taxon>
        <taxon>Pterygota</taxon>
        <taxon>Neoptera</taxon>
        <taxon>Endopterygota</taxon>
        <taxon>Coleoptera</taxon>
        <taxon>Polyphaga</taxon>
        <taxon>Elateriformia</taxon>
        <taxon>Elateroidea</taxon>
        <taxon>Lampyridae</taxon>
        <taxon>Luciolinae</taxon>
        <taxon>Aquatica</taxon>
    </lineage>
</organism>
<dbReference type="Pfam" id="PF16984">
    <property type="entry name" value="Grp7_allergen"/>
    <property type="match status" value="2"/>
</dbReference>
<dbReference type="AlphaFoldDB" id="A0AAN7PB75"/>
<dbReference type="EMBL" id="JARPUR010000003">
    <property type="protein sequence ID" value="KAK4880733.1"/>
    <property type="molecule type" value="Genomic_DNA"/>
</dbReference>
<dbReference type="InterPro" id="IPR038602">
    <property type="entry name" value="Mite_allergen_7_sf"/>
</dbReference>
<comment type="caution">
    <text evidence="1">The sequence shown here is derived from an EMBL/GenBank/DDBJ whole genome shotgun (WGS) entry which is preliminary data.</text>
</comment>
<protein>
    <submittedName>
        <fullName evidence="1">Uncharacterized protein</fullName>
    </submittedName>
</protein>